<evidence type="ECO:0000259" key="7">
    <source>
        <dbReference type="Pfam" id="PF07005"/>
    </source>
</evidence>
<dbReference type="InterPro" id="IPR031475">
    <property type="entry name" value="NBD_C"/>
</dbReference>
<evidence type="ECO:0008006" key="11">
    <source>
        <dbReference type="Google" id="ProtNLM"/>
    </source>
</evidence>
<dbReference type="Proteomes" id="UP001430306">
    <property type="component" value="Unassembled WGS sequence"/>
</dbReference>
<evidence type="ECO:0000256" key="5">
    <source>
        <dbReference type="ARBA" id="ARBA00022840"/>
    </source>
</evidence>
<comment type="similarity">
    <text evidence="1">Belongs to the four-carbon acid sugar kinase family.</text>
</comment>
<protein>
    <recommendedName>
        <fullName evidence="11">Hydroxyacid dehydrogenase</fullName>
    </recommendedName>
</protein>
<dbReference type="Pfam" id="PF17042">
    <property type="entry name" value="NBD_C"/>
    <property type="match status" value="1"/>
</dbReference>
<dbReference type="RefSeq" id="WP_230276711.1">
    <property type="nucleotide sequence ID" value="NZ_JAJKFW010000063.1"/>
</dbReference>
<keyword evidence="6" id="KW-0119">Carbohydrate metabolism</keyword>
<evidence type="ECO:0000313" key="9">
    <source>
        <dbReference type="EMBL" id="MCC9645056.1"/>
    </source>
</evidence>
<dbReference type="Gene3D" id="3.40.980.20">
    <property type="entry name" value="Four-carbon acid sugar kinase, nucleotide binding domain"/>
    <property type="match status" value="1"/>
</dbReference>
<dbReference type="Pfam" id="PF07005">
    <property type="entry name" value="SBD_N"/>
    <property type="match status" value="1"/>
</dbReference>
<evidence type="ECO:0000256" key="6">
    <source>
        <dbReference type="ARBA" id="ARBA00023277"/>
    </source>
</evidence>
<keyword evidence="3" id="KW-0547">Nucleotide-binding</keyword>
<keyword evidence="4" id="KW-0418">Kinase</keyword>
<dbReference type="Gene3D" id="3.40.50.10840">
    <property type="entry name" value="Putative sugar-binding, N-terminal domain"/>
    <property type="match status" value="1"/>
</dbReference>
<evidence type="ECO:0000256" key="4">
    <source>
        <dbReference type="ARBA" id="ARBA00022777"/>
    </source>
</evidence>
<keyword evidence="10" id="KW-1185">Reference proteome</keyword>
<sequence length="469" mass="51046">MSLTLENALAGVPAERSSSLLSDIREQMQSDSRKVVVLDDDPTGTQTVYDTPVRTTWGVDELVKSFESDQAMFYILTNSRSLPEEAAVELAKEIGANLNEASKRTDRPFVVISRSDSTLRGHYPAEVDAMASVIGVYDAVHVIVPFFLQGGRFTINDVHYVAEEDRLIPASETPFAQDAAFGFQNSDLKDWAVEKHRGELDPAKVHSVSLEELRSEDLSSLSVRLNQLPPGSVCVVNAASMRDIEAFVHAVRTAEAAGQTFIYRTAASFVQAFAGLEPRELLTTEEMVDPSSETGLVVVGSYVPKTTQQLARLLENSKDVKSVVLDVDRLLQDESKNYLDTVVDEVNRCLQTNHVVLSSSRRLITGADAAASLSIGNRVSAALVSIVERLNQRPRFLIAKGGITSSDVATKGLHAKEAMVLGQILPGIPVWKMPDHSLFPGMAYVVFPGNVGGKEALLEAFNKLANTTN</sequence>
<dbReference type="InterPro" id="IPR042213">
    <property type="entry name" value="NBD_C_sf"/>
</dbReference>
<dbReference type="InterPro" id="IPR037051">
    <property type="entry name" value="4-carb_acid_sugar_kinase_N_sf"/>
</dbReference>
<evidence type="ECO:0000259" key="8">
    <source>
        <dbReference type="Pfam" id="PF17042"/>
    </source>
</evidence>
<evidence type="ECO:0000256" key="1">
    <source>
        <dbReference type="ARBA" id="ARBA00005715"/>
    </source>
</evidence>
<evidence type="ECO:0000256" key="3">
    <source>
        <dbReference type="ARBA" id="ARBA00022741"/>
    </source>
</evidence>
<reference evidence="9" key="1">
    <citation type="submission" date="2021-11" db="EMBL/GenBank/DDBJ databases">
        <title>Genome sequence.</title>
        <authorList>
            <person name="Sun Q."/>
        </authorList>
    </citation>
    <scope>NUCLEOTIDE SEQUENCE</scope>
    <source>
        <strain evidence="9">JC740</strain>
    </source>
</reference>
<comment type="caution">
    <text evidence="9">The sequence shown here is derived from an EMBL/GenBank/DDBJ whole genome shotgun (WGS) entry which is preliminary data.</text>
</comment>
<proteinExistence type="inferred from homology"/>
<feature type="domain" description="Four-carbon acid sugar kinase nucleotide binding" evidence="8">
    <location>
        <begin position="296"/>
        <end position="457"/>
    </location>
</feature>
<organism evidence="9 10">
    <name type="scientific">Rhodopirellula halodulae</name>
    <dbReference type="NCBI Taxonomy" id="2894198"/>
    <lineage>
        <taxon>Bacteria</taxon>
        <taxon>Pseudomonadati</taxon>
        <taxon>Planctomycetota</taxon>
        <taxon>Planctomycetia</taxon>
        <taxon>Pirellulales</taxon>
        <taxon>Pirellulaceae</taxon>
        <taxon>Rhodopirellula</taxon>
    </lineage>
</organism>
<evidence type="ECO:0000256" key="2">
    <source>
        <dbReference type="ARBA" id="ARBA00022679"/>
    </source>
</evidence>
<dbReference type="InterPro" id="IPR010737">
    <property type="entry name" value="4-carb_acid_sugar_kinase_N"/>
</dbReference>
<keyword evidence="5" id="KW-0067">ATP-binding</keyword>
<name>A0ABS8NRG1_9BACT</name>
<evidence type="ECO:0000313" key="10">
    <source>
        <dbReference type="Proteomes" id="UP001430306"/>
    </source>
</evidence>
<keyword evidence="2" id="KW-0808">Transferase</keyword>
<dbReference type="SUPFAM" id="SSF142764">
    <property type="entry name" value="YgbK-like"/>
    <property type="match status" value="1"/>
</dbReference>
<dbReference type="EMBL" id="JAJKFW010000063">
    <property type="protein sequence ID" value="MCC9645056.1"/>
    <property type="molecule type" value="Genomic_DNA"/>
</dbReference>
<accession>A0ABS8NRG1</accession>
<gene>
    <name evidence="9" type="ORF">LOC71_22490</name>
</gene>
<feature type="domain" description="Four-carbon acid sugar kinase N-terminal" evidence="7">
    <location>
        <begin position="36"/>
        <end position="272"/>
    </location>
</feature>